<dbReference type="RefSeq" id="XP_027342336.1">
    <property type="nucleotide sequence ID" value="XM_027486535.1"/>
</dbReference>
<dbReference type="PANTHER" id="PTHR33223:SF8">
    <property type="entry name" value="OS04G0172440 PROTEIN"/>
    <property type="match status" value="1"/>
</dbReference>
<dbReference type="Proteomes" id="UP000694853">
    <property type="component" value="Unplaced"/>
</dbReference>
<gene>
    <name evidence="3" type="primary">LOC113855074</name>
</gene>
<proteinExistence type="predicted"/>
<organism evidence="2 3">
    <name type="scientific">Abrus precatorius</name>
    <name type="common">Indian licorice</name>
    <name type="synonym">Glycine abrus</name>
    <dbReference type="NCBI Taxonomy" id="3816"/>
    <lineage>
        <taxon>Eukaryota</taxon>
        <taxon>Viridiplantae</taxon>
        <taxon>Streptophyta</taxon>
        <taxon>Embryophyta</taxon>
        <taxon>Tracheophyta</taxon>
        <taxon>Spermatophyta</taxon>
        <taxon>Magnoliopsida</taxon>
        <taxon>eudicotyledons</taxon>
        <taxon>Gunneridae</taxon>
        <taxon>Pentapetalae</taxon>
        <taxon>rosids</taxon>
        <taxon>fabids</taxon>
        <taxon>Fabales</taxon>
        <taxon>Fabaceae</taxon>
        <taxon>Papilionoideae</taxon>
        <taxon>50 kb inversion clade</taxon>
        <taxon>NPAAA clade</taxon>
        <taxon>indigoferoid/millettioid clade</taxon>
        <taxon>Abreae</taxon>
        <taxon>Abrus</taxon>
    </lineage>
</organism>
<accession>A0A8B8KF07</accession>
<dbReference type="KEGG" id="aprc:113855074"/>
<keyword evidence="2" id="KW-1185">Reference proteome</keyword>
<dbReference type="OrthoDB" id="1166206at2759"/>
<dbReference type="AlphaFoldDB" id="A0A8B8KF07"/>
<evidence type="ECO:0000313" key="3">
    <source>
        <dbReference type="RefSeq" id="XP_027342336.1"/>
    </source>
</evidence>
<sequence length="521" mass="59513">MGTIGGVPETQFAFGALSGDSLPTSSFSNVALHSMRQQMDESNHEMVNMLTHQMTTVLNPIVETTNTSYQILAEQMRRIADVFGALRVPIRQGQNVAQTSNQDATNLGRNVFARNPNAQFEQIGRNLDQNLLRQNEGDFQGNQPFIIARNQNADEILEQVRKNNVGGHQIQYPNNPNPQNIANVVEQVLNQHGFDVGYANRPYFVSAFSEAILQAELPRGWKVPKFTKFAGDSGESTVEHIARYAIECGDLARNEDLKLKYFPSSLTKGAFTWFTTLPPNSIHNWNQLERRFHEQFFRGESKVSLMDLVNIKRIHHESIDDYLSRFRQMRSRCFTQIPEYELVQMAIGGLEYSIRKKLINQQLRDMSQLATRVRQIEQLKAEKFVPKKIEKFPRKDKVAYIGLAEGEIGSENDLDEDVDLGVNEVNVAELKLGPPYVCQSLKPLKIKDKTRPNKSYAFDVSKADHIFDILLKDGQIILSDDHKIPTVEQRKGRKKFHHVYGHWTNNCVRFRDLIQDAIKQG</sequence>
<evidence type="ECO:0000313" key="2">
    <source>
        <dbReference type="Proteomes" id="UP000694853"/>
    </source>
</evidence>
<protein>
    <submittedName>
        <fullName evidence="3">Uncharacterized protein LOC113855074</fullName>
    </submittedName>
</protein>
<dbReference type="InterPro" id="IPR005162">
    <property type="entry name" value="Retrotrans_gag_dom"/>
</dbReference>
<evidence type="ECO:0000259" key="1">
    <source>
        <dbReference type="Pfam" id="PF03732"/>
    </source>
</evidence>
<feature type="domain" description="Retrotransposon gag" evidence="1">
    <location>
        <begin position="260"/>
        <end position="351"/>
    </location>
</feature>
<reference evidence="3" key="2">
    <citation type="submission" date="2025-08" db="UniProtKB">
        <authorList>
            <consortium name="RefSeq"/>
        </authorList>
    </citation>
    <scope>IDENTIFICATION</scope>
    <source>
        <tissue evidence="3">Young leaves</tissue>
    </source>
</reference>
<name>A0A8B8KF07_ABRPR</name>
<dbReference type="Pfam" id="PF03732">
    <property type="entry name" value="Retrotrans_gag"/>
    <property type="match status" value="1"/>
</dbReference>
<dbReference type="GeneID" id="113855074"/>
<dbReference type="PANTHER" id="PTHR33223">
    <property type="entry name" value="CCHC-TYPE DOMAIN-CONTAINING PROTEIN"/>
    <property type="match status" value="1"/>
</dbReference>
<reference evidence="2" key="1">
    <citation type="journal article" date="2019" name="Toxins">
        <title>Detection of Abrin-Like and Prepropulchellin-Like Toxin Genes and Transcripts Using Whole Genome Sequencing and Full-Length Transcript Sequencing of Abrus precatorius.</title>
        <authorList>
            <person name="Hovde B.T."/>
            <person name="Daligault H.E."/>
            <person name="Hanschen E.R."/>
            <person name="Kunde Y.A."/>
            <person name="Johnson M.B."/>
            <person name="Starkenburg S.R."/>
            <person name="Johnson S.L."/>
        </authorList>
    </citation>
    <scope>NUCLEOTIDE SEQUENCE [LARGE SCALE GENOMIC DNA]</scope>
</reference>